<proteinExistence type="inferred from homology"/>
<evidence type="ECO:0000256" key="2">
    <source>
        <dbReference type="ARBA" id="ARBA00010323"/>
    </source>
</evidence>
<feature type="transmembrane region" description="Helical" evidence="8">
    <location>
        <begin position="48"/>
        <end position="65"/>
    </location>
</feature>
<name>A0A2M9X9J3_9LEPT</name>
<dbReference type="PANTHER" id="PTHR13285:SF18">
    <property type="entry name" value="PROTEIN-CYSTEINE N-PALMITOYLTRANSFERASE RASP"/>
    <property type="match status" value="1"/>
</dbReference>
<comment type="similarity">
    <text evidence="2 7">Belongs to the membrane-bound acyltransferase family.</text>
</comment>
<comment type="caution">
    <text evidence="9">The sequence shown here is derived from an EMBL/GenBank/DDBJ whole genome shotgun (WGS) entry which is preliminary data.</text>
</comment>
<evidence type="ECO:0000313" key="9">
    <source>
        <dbReference type="EMBL" id="PJZ24356.1"/>
    </source>
</evidence>
<dbReference type="EMBL" id="NPDN01000009">
    <property type="protein sequence ID" value="PJZ24356.1"/>
    <property type="molecule type" value="Genomic_DNA"/>
</dbReference>
<dbReference type="Proteomes" id="UP000232196">
    <property type="component" value="Unassembled WGS sequence"/>
</dbReference>
<dbReference type="PIRSF" id="PIRSF016636">
    <property type="entry name" value="AlgI_DltB"/>
    <property type="match status" value="1"/>
</dbReference>
<feature type="transmembrane region" description="Helical" evidence="8">
    <location>
        <begin position="366"/>
        <end position="386"/>
    </location>
</feature>
<feature type="transmembrane region" description="Helical" evidence="8">
    <location>
        <begin position="236"/>
        <end position="265"/>
    </location>
</feature>
<feature type="transmembrane region" description="Helical" evidence="8">
    <location>
        <begin position="77"/>
        <end position="95"/>
    </location>
</feature>
<evidence type="ECO:0000256" key="5">
    <source>
        <dbReference type="ARBA" id="ARBA00022989"/>
    </source>
</evidence>
<evidence type="ECO:0000256" key="1">
    <source>
        <dbReference type="ARBA" id="ARBA00004651"/>
    </source>
</evidence>
<accession>A0A2M9X9J3</accession>
<feature type="transmembrane region" description="Helical" evidence="8">
    <location>
        <begin position="6"/>
        <end position="22"/>
    </location>
</feature>
<evidence type="ECO:0000256" key="4">
    <source>
        <dbReference type="ARBA" id="ARBA00022692"/>
    </source>
</evidence>
<keyword evidence="3 7" id="KW-1003">Cell membrane</keyword>
<dbReference type="PANTHER" id="PTHR13285">
    <property type="entry name" value="ACYLTRANSFERASE"/>
    <property type="match status" value="1"/>
</dbReference>
<comment type="subcellular location">
    <subcellularLocation>
        <location evidence="1">Cell membrane</location>
        <topology evidence="1">Multi-pass membrane protein</topology>
    </subcellularLocation>
</comment>
<evidence type="ECO:0000256" key="8">
    <source>
        <dbReference type="SAM" id="Phobius"/>
    </source>
</evidence>
<evidence type="ECO:0000256" key="3">
    <source>
        <dbReference type="ARBA" id="ARBA00022475"/>
    </source>
</evidence>
<feature type="transmembrane region" description="Helical" evidence="8">
    <location>
        <begin position="315"/>
        <end position="332"/>
    </location>
</feature>
<dbReference type="PIRSF" id="PIRSF500217">
    <property type="entry name" value="AlgI"/>
    <property type="match status" value="1"/>
</dbReference>
<organism evidence="9 10">
    <name type="scientific">Leptospira hartskeerlii</name>
    <dbReference type="NCBI Taxonomy" id="2023177"/>
    <lineage>
        <taxon>Bacteria</taxon>
        <taxon>Pseudomonadati</taxon>
        <taxon>Spirochaetota</taxon>
        <taxon>Spirochaetia</taxon>
        <taxon>Leptospirales</taxon>
        <taxon>Leptospiraceae</taxon>
        <taxon>Leptospira</taxon>
    </lineage>
</organism>
<keyword evidence="4 8" id="KW-0812">Transmembrane</keyword>
<keyword evidence="5 8" id="KW-1133">Transmembrane helix</keyword>
<feature type="transmembrane region" description="Helical" evidence="8">
    <location>
        <begin position="115"/>
        <end position="140"/>
    </location>
</feature>
<keyword evidence="6 7" id="KW-0472">Membrane</keyword>
<dbReference type="InterPro" id="IPR024194">
    <property type="entry name" value="Ac/AlaTfrase_AlgI/DltB"/>
</dbReference>
<evidence type="ECO:0000256" key="6">
    <source>
        <dbReference type="ARBA" id="ARBA00023136"/>
    </source>
</evidence>
<sequence>MNFNSFGFFIFLLITFTLYYLPFLKRFQLLTVVAASFYFYAYTDPWLLILLLFSIFWNASIVYLIQTPNFRSKKAILALGVVLNLSVLFFFKYSGLFAKTLLGSSGSSDISDVHWIFLIPLPIGISFYTFHGISMVVDFYRIGSEIFKEKVPYPKLILQSSLYINFFPQLVAGPIVKAKEFFPQIKTKNFRDIPWIQAAKILILGYFLKTVIADNLNDLTFVIDFPYNSHHSTLTLILLILGYSAQIFADFAGYSLIAIGIAFLFGYRLPTNFNFPYISSTFSEFWRRWHISLSTWLRDYLYIPLGGNRKGNFRTYINLFLVMALGGLWHGAEWRYMVWGIGHGLLLLIERFLDQNLPFKLPENRFFSFIKVGFVFLCVSLLWLLFRLPNFETAIKYLKLLSTNLSLGTDWELCTFLIFFSAPVFFYHFYGWYKSLSALEARNQIPIDNLSSRTDYKEKYSEETMEKISNIGYAFLLFLIVLNKGPSAAFIYFQF</sequence>
<dbReference type="GO" id="GO:0005886">
    <property type="term" value="C:plasma membrane"/>
    <property type="evidence" value="ECO:0007669"/>
    <property type="project" value="UniProtKB-SubCell"/>
</dbReference>
<keyword evidence="7 9" id="KW-0808">Transferase</keyword>
<reference evidence="9 10" key="1">
    <citation type="submission" date="2017-07" db="EMBL/GenBank/DDBJ databases">
        <title>Leptospira spp. isolated from tropical soils.</title>
        <authorList>
            <person name="Thibeaux R."/>
            <person name="Iraola G."/>
            <person name="Ferres I."/>
            <person name="Bierque E."/>
            <person name="Girault D."/>
            <person name="Soupe-Gilbert M.-E."/>
            <person name="Picardeau M."/>
            <person name="Goarant C."/>
        </authorList>
    </citation>
    <scope>NUCLEOTIDE SEQUENCE [LARGE SCALE GENOMIC DNA]</scope>
    <source>
        <strain evidence="9 10">MCA1-C-A1</strain>
    </source>
</reference>
<dbReference type="GO" id="GO:0042121">
    <property type="term" value="P:alginic acid biosynthetic process"/>
    <property type="evidence" value="ECO:0007669"/>
    <property type="project" value="InterPro"/>
</dbReference>
<dbReference type="OrthoDB" id="9805788at2"/>
<dbReference type="RefSeq" id="WP_100707952.1">
    <property type="nucleotide sequence ID" value="NZ_NPDL01000014.1"/>
</dbReference>
<gene>
    <name evidence="9" type="ORF">CH357_16995</name>
</gene>
<dbReference type="GO" id="GO:0016746">
    <property type="term" value="F:acyltransferase activity"/>
    <property type="evidence" value="ECO:0007669"/>
    <property type="project" value="UniProtKB-KW"/>
</dbReference>
<feature type="transmembrane region" description="Helical" evidence="8">
    <location>
        <begin position="407"/>
        <end position="430"/>
    </location>
</feature>
<dbReference type="InterPro" id="IPR051085">
    <property type="entry name" value="MB_O-acyltransferase"/>
</dbReference>
<dbReference type="InterPro" id="IPR028362">
    <property type="entry name" value="AlgI"/>
</dbReference>
<dbReference type="AlphaFoldDB" id="A0A2M9X9J3"/>
<feature type="transmembrane region" description="Helical" evidence="8">
    <location>
        <begin position="471"/>
        <end position="493"/>
    </location>
</feature>
<evidence type="ECO:0000256" key="7">
    <source>
        <dbReference type="PIRNR" id="PIRNR016636"/>
    </source>
</evidence>
<keyword evidence="10" id="KW-1185">Reference proteome</keyword>
<evidence type="ECO:0000313" key="10">
    <source>
        <dbReference type="Proteomes" id="UP000232196"/>
    </source>
</evidence>
<keyword evidence="7 9" id="KW-0012">Acyltransferase</keyword>
<dbReference type="InterPro" id="IPR004299">
    <property type="entry name" value="MBOAT_fam"/>
</dbReference>
<dbReference type="Pfam" id="PF03062">
    <property type="entry name" value="MBOAT"/>
    <property type="match status" value="1"/>
</dbReference>
<protein>
    <submittedName>
        <fullName evidence="9">Acyltransferase</fullName>
    </submittedName>
</protein>